<dbReference type="PROSITE" id="PS50928">
    <property type="entry name" value="ABC_TM1"/>
    <property type="match status" value="1"/>
</dbReference>
<evidence type="ECO:0000256" key="5">
    <source>
        <dbReference type="ARBA" id="ARBA00022989"/>
    </source>
</evidence>
<evidence type="ECO:0000259" key="8">
    <source>
        <dbReference type="PROSITE" id="PS50928"/>
    </source>
</evidence>
<evidence type="ECO:0000313" key="9">
    <source>
        <dbReference type="EMBL" id="APB34136.1"/>
    </source>
</evidence>
<dbReference type="GO" id="GO:0005886">
    <property type="term" value="C:plasma membrane"/>
    <property type="evidence" value="ECO:0007669"/>
    <property type="project" value="UniProtKB-SubCell"/>
</dbReference>
<name>A0A1J0ADZ6_9CYAN</name>
<dbReference type="GO" id="GO:0055085">
    <property type="term" value="P:transmembrane transport"/>
    <property type="evidence" value="ECO:0007669"/>
    <property type="project" value="InterPro"/>
</dbReference>
<feature type="transmembrane region" description="Helical" evidence="7">
    <location>
        <begin position="255"/>
        <end position="277"/>
    </location>
</feature>
<keyword evidence="5 7" id="KW-1133">Transmembrane helix</keyword>
<evidence type="ECO:0000256" key="4">
    <source>
        <dbReference type="ARBA" id="ARBA00022692"/>
    </source>
</evidence>
<sequence>MSASQLFSAIVPFWRRQSPTQRVFLLIGASLVLVYALAALTADWLVSWGLPDPQEFLAYVPQQPPSPEHWFGTDRQGYDVLSRVIFGARAAWQVVLLATGLSLGVGFPLGALSGYWGGKIDKLLLFIMDTIYTLPGLLLSLTVAFVVGRGVVNAAIALTIAYIPQYYRVIRNHTITLKNEVFVEAARALGAGSFAILIRHLSGHLSRNLPVLFSVNSADAVLTLAGLGFLGLGLPPQVPEWGHELAQALDGLPTGIWWTTLFPGLAMTGLVVGLSLVSEGLGES</sequence>
<dbReference type="AlphaFoldDB" id="A0A1J0ADZ6"/>
<feature type="domain" description="ABC transmembrane type-1" evidence="8">
    <location>
        <begin position="88"/>
        <end position="278"/>
    </location>
</feature>
<dbReference type="PANTHER" id="PTHR43386:SF1">
    <property type="entry name" value="D,D-DIPEPTIDE TRANSPORT SYSTEM PERMEASE PROTEIN DDPC-RELATED"/>
    <property type="match status" value="1"/>
</dbReference>
<feature type="transmembrane region" description="Helical" evidence="7">
    <location>
        <begin position="23"/>
        <end position="46"/>
    </location>
</feature>
<reference evidence="9 10" key="1">
    <citation type="submission" date="2016-10" db="EMBL/GenBank/DDBJ databases">
        <title>Description of Gloeomargarita lithophora gen. nov., sp. nov., a thylakoid-bearing basal-branching cyanobacterium with intracellular carbonates, and proposal for Gloeomargaritales ord. nov.</title>
        <authorList>
            <person name="Moreira D."/>
            <person name="Tavera R."/>
            <person name="Benzerara K."/>
            <person name="Skouri-Panet F."/>
            <person name="Couradeau E."/>
            <person name="Gerard E."/>
            <person name="Loussert C."/>
            <person name="Novelo E."/>
            <person name="Zivanovic Y."/>
            <person name="Lopez-Garcia P."/>
        </authorList>
    </citation>
    <scope>NUCLEOTIDE SEQUENCE [LARGE SCALE GENOMIC DNA]</scope>
    <source>
        <strain evidence="9 10">D10</strain>
    </source>
</reference>
<evidence type="ECO:0000313" key="10">
    <source>
        <dbReference type="Proteomes" id="UP000180235"/>
    </source>
</evidence>
<keyword evidence="4 7" id="KW-0812">Transmembrane</keyword>
<dbReference type="STRING" id="1188229.GlitD10_1810"/>
<protein>
    <submittedName>
        <fullName evidence="9">Binding-protein-dependent transport systems inner membrane component</fullName>
    </submittedName>
</protein>
<dbReference type="CDD" id="cd06261">
    <property type="entry name" value="TM_PBP2"/>
    <property type="match status" value="1"/>
</dbReference>
<gene>
    <name evidence="9" type="ORF">GlitD10_1810</name>
</gene>
<dbReference type="Proteomes" id="UP000180235">
    <property type="component" value="Chromosome"/>
</dbReference>
<dbReference type="EMBL" id="CP017675">
    <property type="protein sequence ID" value="APB34136.1"/>
    <property type="molecule type" value="Genomic_DNA"/>
</dbReference>
<dbReference type="InterPro" id="IPR000515">
    <property type="entry name" value="MetI-like"/>
</dbReference>
<feature type="transmembrane region" description="Helical" evidence="7">
    <location>
        <begin position="151"/>
        <end position="169"/>
    </location>
</feature>
<comment type="similarity">
    <text evidence="7">Belongs to the binding-protein-dependent transport system permease family.</text>
</comment>
<dbReference type="SUPFAM" id="SSF161098">
    <property type="entry name" value="MetI-like"/>
    <property type="match status" value="1"/>
</dbReference>
<feature type="transmembrane region" description="Helical" evidence="7">
    <location>
        <begin position="90"/>
        <end position="111"/>
    </location>
</feature>
<accession>A0A1J0ADZ6</accession>
<dbReference type="Pfam" id="PF00528">
    <property type="entry name" value="BPD_transp_1"/>
    <property type="match status" value="1"/>
</dbReference>
<dbReference type="InterPro" id="IPR035906">
    <property type="entry name" value="MetI-like_sf"/>
</dbReference>
<evidence type="ECO:0000256" key="7">
    <source>
        <dbReference type="RuleBase" id="RU363032"/>
    </source>
</evidence>
<keyword evidence="6 7" id="KW-0472">Membrane</keyword>
<dbReference type="Gene3D" id="1.10.3720.10">
    <property type="entry name" value="MetI-like"/>
    <property type="match status" value="1"/>
</dbReference>
<feature type="transmembrane region" description="Helical" evidence="7">
    <location>
        <begin position="209"/>
        <end position="235"/>
    </location>
</feature>
<dbReference type="KEGG" id="glt:GlitD10_1810"/>
<keyword evidence="10" id="KW-1185">Reference proteome</keyword>
<feature type="transmembrane region" description="Helical" evidence="7">
    <location>
        <begin position="123"/>
        <end position="145"/>
    </location>
</feature>
<evidence type="ECO:0000256" key="3">
    <source>
        <dbReference type="ARBA" id="ARBA00022475"/>
    </source>
</evidence>
<evidence type="ECO:0000256" key="1">
    <source>
        <dbReference type="ARBA" id="ARBA00004651"/>
    </source>
</evidence>
<dbReference type="PANTHER" id="PTHR43386">
    <property type="entry name" value="OLIGOPEPTIDE TRANSPORT SYSTEM PERMEASE PROTEIN APPC"/>
    <property type="match status" value="1"/>
</dbReference>
<organism evidence="9 10">
    <name type="scientific">Gloeomargarita lithophora Alchichica-D10</name>
    <dbReference type="NCBI Taxonomy" id="1188229"/>
    <lineage>
        <taxon>Bacteria</taxon>
        <taxon>Bacillati</taxon>
        <taxon>Cyanobacteriota</taxon>
        <taxon>Cyanophyceae</taxon>
        <taxon>Gloeomargaritales</taxon>
        <taxon>Gloeomargaritaceae</taxon>
        <taxon>Gloeomargarita</taxon>
    </lineage>
</organism>
<comment type="subcellular location">
    <subcellularLocation>
        <location evidence="1 7">Cell membrane</location>
        <topology evidence="1 7">Multi-pass membrane protein</topology>
    </subcellularLocation>
</comment>
<keyword evidence="2 7" id="KW-0813">Transport</keyword>
<proteinExistence type="inferred from homology"/>
<evidence type="ECO:0000256" key="2">
    <source>
        <dbReference type="ARBA" id="ARBA00022448"/>
    </source>
</evidence>
<keyword evidence="3" id="KW-1003">Cell membrane</keyword>
<evidence type="ECO:0000256" key="6">
    <source>
        <dbReference type="ARBA" id="ARBA00023136"/>
    </source>
</evidence>
<dbReference type="InterPro" id="IPR050366">
    <property type="entry name" value="BP-dependent_transpt_permease"/>
</dbReference>
<dbReference type="RefSeq" id="WP_071454625.1">
    <property type="nucleotide sequence ID" value="NZ_CP017675.1"/>
</dbReference>